<keyword evidence="2" id="KW-1185">Reference proteome</keyword>
<evidence type="ECO:0000313" key="2">
    <source>
        <dbReference type="Proteomes" id="UP000775213"/>
    </source>
</evidence>
<dbReference type="AlphaFoldDB" id="A0AAV7GCW3"/>
<proteinExistence type="predicted"/>
<reference evidence="1 2" key="1">
    <citation type="journal article" date="2021" name="Hortic Res">
        <title>Chromosome-scale assembly of the Dendrobium chrysotoxum genome enhances the understanding of orchid evolution.</title>
        <authorList>
            <person name="Zhang Y."/>
            <person name="Zhang G.Q."/>
            <person name="Zhang D."/>
            <person name="Liu X.D."/>
            <person name="Xu X.Y."/>
            <person name="Sun W.H."/>
            <person name="Yu X."/>
            <person name="Zhu X."/>
            <person name="Wang Z.W."/>
            <person name="Zhao X."/>
            <person name="Zhong W.Y."/>
            <person name="Chen H."/>
            <person name="Yin W.L."/>
            <person name="Huang T."/>
            <person name="Niu S.C."/>
            <person name="Liu Z.J."/>
        </authorList>
    </citation>
    <scope>NUCLEOTIDE SEQUENCE [LARGE SCALE GENOMIC DNA]</scope>
    <source>
        <strain evidence="1">Lindl</strain>
    </source>
</reference>
<evidence type="ECO:0000313" key="1">
    <source>
        <dbReference type="EMBL" id="KAH0454286.1"/>
    </source>
</evidence>
<dbReference type="EMBL" id="JAGFBR010000015">
    <property type="protein sequence ID" value="KAH0454286.1"/>
    <property type="molecule type" value="Genomic_DNA"/>
</dbReference>
<comment type="caution">
    <text evidence="1">The sequence shown here is derived from an EMBL/GenBank/DDBJ whole genome shotgun (WGS) entry which is preliminary data.</text>
</comment>
<accession>A0AAV7GCW3</accession>
<name>A0AAV7GCW3_DENCH</name>
<protein>
    <submittedName>
        <fullName evidence="1">Uncharacterized protein</fullName>
    </submittedName>
</protein>
<sequence>MAAFSSSPRRASPQLSCSPPTLLPFLILSSSSVHLNPIRKPEALSFSIAAPPATRAANRPPTLHRRCTAYVYGGDRTIDTQTLIVSVSVIAAVALSLFLGLKGDPLPCNRCGGNGEIFFGHFVWDSKEQVQNSLDSSHSGGDSNLGLWKTVDSRRGEGVQHIAFGLSVGGSFLAFGAKKRNLGTQHVAFELNVEEFSLAFGAKERRLIFLLAFGAEEEEGKVSNI</sequence>
<gene>
    <name evidence="1" type="ORF">IEQ34_016210</name>
</gene>
<organism evidence="1 2">
    <name type="scientific">Dendrobium chrysotoxum</name>
    <name type="common">Orchid</name>
    <dbReference type="NCBI Taxonomy" id="161865"/>
    <lineage>
        <taxon>Eukaryota</taxon>
        <taxon>Viridiplantae</taxon>
        <taxon>Streptophyta</taxon>
        <taxon>Embryophyta</taxon>
        <taxon>Tracheophyta</taxon>
        <taxon>Spermatophyta</taxon>
        <taxon>Magnoliopsida</taxon>
        <taxon>Liliopsida</taxon>
        <taxon>Asparagales</taxon>
        <taxon>Orchidaceae</taxon>
        <taxon>Epidendroideae</taxon>
        <taxon>Malaxideae</taxon>
        <taxon>Dendrobiinae</taxon>
        <taxon>Dendrobium</taxon>
    </lineage>
</organism>
<dbReference type="Proteomes" id="UP000775213">
    <property type="component" value="Unassembled WGS sequence"/>
</dbReference>